<proteinExistence type="predicted"/>
<organism evidence="2 3">
    <name type="scientific">Salinirubellus salinus</name>
    <dbReference type="NCBI Taxonomy" id="1364945"/>
    <lineage>
        <taxon>Archaea</taxon>
        <taxon>Methanobacteriati</taxon>
        <taxon>Methanobacteriota</taxon>
        <taxon>Stenosarchaea group</taxon>
        <taxon>Halobacteria</taxon>
        <taxon>Halobacteriales</taxon>
        <taxon>Natronomonadaceae</taxon>
        <taxon>Salinirubellus</taxon>
    </lineage>
</organism>
<evidence type="ECO:0000313" key="2">
    <source>
        <dbReference type="EMBL" id="UWM54406.1"/>
    </source>
</evidence>
<protein>
    <submittedName>
        <fullName evidence="2">Uncharacterized protein</fullName>
    </submittedName>
</protein>
<dbReference type="Pfam" id="PF23928">
    <property type="entry name" value="DUF7266"/>
    <property type="match status" value="1"/>
</dbReference>
<keyword evidence="3" id="KW-1185">Reference proteome</keyword>
<gene>
    <name evidence="2" type="ORF">N0B31_20090</name>
</gene>
<sequence length="149" mass="15440">MQVPRDDRAVSPVVGKALEAALVVLYLGLVTTTLYGGVVPDYRATAGAEVGDRTLAAAATELERAVPPPAESVVVEVRVDLPRTIAGDRYAVRADAEALVLDHPDPAVGGRTPLSLPDHVVGVRGAWESTADPVVSVRSVEAGVEVVLA</sequence>
<dbReference type="Proteomes" id="UP001057580">
    <property type="component" value="Chromosome"/>
</dbReference>
<name>A0A9E7U872_9EURY</name>
<dbReference type="RefSeq" id="WP_260593426.1">
    <property type="nucleotide sequence ID" value="NZ_CP104003.1"/>
</dbReference>
<dbReference type="AlphaFoldDB" id="A0A9E7U872"/>
<accession>A0A9E7U872</accession>
<dbReference type="KEGG" id="ssai:N0B31_20090"/>
<dbReference type="GeneID" id="74944774"/>
<evidence type="ECO:0000313" key="3">
    <source>
        <dbReference type="Proteomes" id="UP001057580"/>
    </source>
</evidence>
<keyword evidence="1" id="KW-0472">Membrane</keyword>
<dbReference type="InterPro" id="IPR055690">
    <property type="entry name" value="DUF7266"/>
</dbReference>
<dbReference type="EMBL" id="CP104003">
    <property type="protein sequence ID" value="UWM54406.1"/>
    <property type="molecule type" value="Genomic_DNA"/>
</dbReference>
<reference evidence="2" key="1">
    <citation type="submission" date="2022-09" db="EMBL/GenBank/DDBJ databases">
        <title>Diverse halophilic archaea isolated from saline environments.</title>
        <authorList>
            <person name="Cui H.-L."/>
        </authorList>
    </citation>
    <scope>NUCLEOTIDE SEQUENCE</scope>
    <source>
        <strain evidence="2">ZS-35-S2</strain>
    </source>
</reference>
<keyword evidence="1" id="KW-0812">Transmembrane</keyword>
<evidence type="ECO:0000256" key="1">
    <source>
        <dbReference type="SAM" id="Phobius"/>
    </source>
</evidence>
<feature type="transmembrane region" description="Helical" evidence="1">
    <location>
        <begin position="20"/>
        <end position="38"/>
    </location>
</feature>
<keyword evidence="1" id="KW-1133">Transmembrane helix</keyword>